<organism evidence="2 3">
    <name type="scientific">Niveispirillum cyanobacteriorum</name>
    <dbReference type="NCBI Taxonomy" id="1612173"/>
    <lineage>
        <taxon>Bacteria</taxon>
        <taxon>Pseudomonadati</taxon>
        <taxon>Pseudomonadota</taxon>
        <taxon>Alphaproteobacteria</taxon>
        <taxon>Rhodospirillales</taxon>
        <taxon>Azospirillaceae</taxon>
        <taxon>Niveispirillum</taxon>
    </lineage>
</organism>
<dbReference type="OrthoDB" id="9804023at2"/>
<dbReference type="EMBL" id="CP025611">
    <property type="protein sequence ID" value="AUN31678.1"/>
    <property type="molecule type" value="Genomic_DNA"/>
</dbReference>
<accession>A0A2K9NEY7</accession>
<gene>
    <name evidence="2" type="ORF">C0V82_04705</name>
</gene>
<name>A0A2K9NEY7_9PROT</name>
<evidence type="ECO:0000259" key="1">
    <source>
        <dbReference type="SMART" id="SM00460"/>
    </source>
</evidence>
<feature type="domain" description="Transglutaminase-like" evidence="1">
    <location>
        <begin position="179"/>
        <end position="250"/>
    </location>
</feature>
<protein>
    <submittedName>
        <fullName evidence="2">Transglutaminase</fullName>
    </submittedName>
</protein>
<evidence type="ECO:0000313" key="3">
    <source>
        <dbReference type="Proteomes" id="UP000234752"/>
    </source>
</evidence>
<sequence>MAAARGPVRYKCTHVTRYNYGDTVISAHMLAHLAPRAHPRQTNHNSTLTIIPWPGVMTGRQDWFGNPVTYAALHTPHRELKVTAEIDVTVSPPPPFTPAATPAWEDVAAQAANLAETLEFVRPSARVPLADTALTLFAAGFFPPGQPVGAGAMDLTRRIHDDFSFDPTATTVSTPISEILTKRRGVCQDFAHLMIGALRALGLPARYVSGYLRTLPPPGKEKLKGADASHAWVQVWCGEADGWIDLDPTNGRQCDTDHVTLAWGRDYDDVCPLRGVIMGGGGHGVLVAVDVEPMDDR</sequence>
<dbReference type="PANTHER" id="PTHR33490:SF7">
    <property type="entry name" value="BLR2979 PROTEIN"/>
    <property type="match status" value="1"/>
</dbReference>
<dbReference type="Pfam" id="PF08379">
    <property type="entry name" value="Bact_transglu_N"/>
    <property type="match status" value="1"/>
</dbReference>
<dbReference type="SMART" id="SM00460">
    <property type="entry name" value="TGc"/>
    <property type="match status" value="1"/>
</dbReference>
<dbReference type="Pfam" id="PF01841">
    <property type="entry name" value="Transglut_core"/>
    <property type="match status" value="1"/>
</dbReference>
<dbReference type="Proteomes" id="UP000234752">
    <property type="component" value="Chromosome eg_1"/>
</dbReference>
<dbReference type="InterPro" id="IPR038765">
    <property type="entry name" value="Papain-like_cys_pep_sf"/>
</dbReference>
<dbReference type="PANTHER" id="PTHR33490">
    <property type="entry name" value="BLR5614 PROTEIN-RELATED"/>
    <property type="match status" value="1"/>
</dbReference>
<dbReference type="InterPro" id="IPR002931">
    <property type="entry name" value="Transglutaminase-like"/>
</dbReference>
<reference evidence="2 3" key="1">
    <citation type="submission" date="2017-12" db="EMBL/GenBank/DDBJ databases">
        <title>Genomes of bacteria within cyanobacterial aggregates.</title>
        <authorList>
            <person name="Cai H."/>
        </authorList>
    </citation>
    <scope>NUCLEOTIDE SEQUENCE [LARGE SCALE GENOMIC DNA]</scope>
    <source>
        <strain evidence="2 3">TH16</strain>
    </source>
</reference>
<dbReference type="KEGG" id="ncb:C0V82_04705"/>
<evidence type="ECO:0000313" key="2">
    <source>
        <dbReference type="EMBL" id="AUN31678.1"/>
    </source>
</evidence>
<dbReference type="SUPFAM" id="SSF54001">
    <property type="entry name" value="Cysteine proteinases"/>
    <property type="match status" value="1"/>
</dbReference>
<keyword evidence="3" id="KW-1185">Reference proteome</keyword>
<proteinExistence type="predicted"/>
<dbReference type="InterPro" id="IPR013589">
    <property type="entry name" value="Bac_transglu_N"/>
</dbReference>
<dbReference type="Gene3D" id="3.10.620.30">
    <property type="match status" value="1"/>
</dbReference>
<dbReference type="AlphaFoldDB" id="A0A2K9NEY7"/>